<sequence>SKTISNNLNTNYKVKPLKETMFYNEMVRRMG</sequence>
<reference evidence="1" key="1">
    <citation type="journal article" date="2014" name="Science">
        <title>Plant genetics. Early allopolyploid evolution in the post-Neolithic Brassica napus oilseed genome.</title>
        <authorList>
            <person name="Chalhoub B."/>
            <person name="Denoeud F."/>
            <person name="Liu S."/>
            <person name="Parkin I.A."/>
            <person name="Tang H."/>
            <person name="Wang X."/>
            <person name="Chiquet J."/>
            <person name="Belcram H."/>
            <person name="Tong C."/>
            <person name="Samans B."/>
            <person name="Correa M."/>
            <person name="Da Silva C."/>
            <person name="Just J."/>
            <person name="Falentin C."/>
            <person name="Koh C.S."/>
            <person name="Le Clainche I."/>
            <person name="Bernard M."/>
            <person name="Bento P."/>
            <person name="Noel B."/>
            <person name="Labadie K."/>
            <person name="Alberti A."/>
            <person name="Charles M."/>
            <person name="Arnaud D."/>
            <person name="Guo H."/>
            <person name="Daviaud C."/>
            <person name="Alamery S."/>
            <person name="Jabbari K."/>
            <person name="Zhao M."/>
            <person name="Edger P.P."/>
            <person name="Chelaifa H."/>
            <person name="Tack D."/>
            <person name="Lassalle G."/>
            <person name="Mestiri I."/>
            <person name="Schnel N."/>
            <person name="Le Paslier M.C."/>
            <person name="Fan G."/>
            <person name="Renault V."/>
            <person name="Bayer P.E."/>
            <person name="Golicz A.A."/>
            <person name="Manoli S."/>
            <person name="Lee T.H."/>
            <person name="Thi V.H."/>
            <person name="Chalabi S."/>
            <person name="Hu Q."/>
            <person name="Fan C."/>
            <person name="Tollenaere R."/>
            <person name="Lu Y."/>
            <person name="Battail C."/>
            <person name="Shen J."/>
            <person name="Sidebottom C.H."/>
            <person name="Wang X."/>
            <person name="Canaguier A."/>
            <person name="Chauveau A."/>
            <person name="Berard A."/>
            <person name="Deniot G."/>
            <person name="Guan M."/>
            <person name="Liu Z."/>
            <person name="Sun F."/>
            <person name="Lim Y.P."/>
            <person name="Lyons E."/>
            <person name="Town C.D."/>
            <person name="Bancroft I."/>
            <person name="Wang X."/>
            <person name="Meng J."/>
            <person name="Ma J."/>
            <person name="Pires J.C."/>
            <person name="King G.J."/>
            <person name="Brunel D."/>
            <person name="Delourme R."/>
            <person name="Renard M."/>
            <person name="Aury J.M."/>
            <person name="Adams K.L."/>
            <person name="Batley J."/>
            <person name="Snowdon R.J."/>
            <person name="Tost J."/>
            <person name="Edwards D."/>
            <person name="Zhou Y."/>
            <person name="Hua W."/>
            <person name="Sharpe A.G."/>
            <person name="Paterson A.H."/>
            <person name="Guan C."/>
            <person name="Wincker P."/>
        </authorList>
    </citation>
    <scope>NUCLEOTIDE SEQUENCE [LARGE SCALE GENOMIC DNA]</scope>
</reference>
<evidence type="ECO:0000313" key="1">
    <source>
        <dbReference type="EMBL" id="CDY70477.1"/>
    </source>
</evidence>
<gene>
    <name evidence="1" type="primary">BnaAnng33800D</name>
    <name evidence="1" type="ORF">GSBRNA2T00003704001</name>
</gene>
<dbReference type="EMBL" id="LK042254">
    <property type="protein sequence ID" value="CDY70477.1"/>
    <property type="molecule type" value="Genomic_DNA"/>
</dbReference>
<dbReference type="Gramene" id="CDY70477">
    <property type="protein sequence ID" value="CDY70477"/>
    <property type="gene ID" value="GSBRNA2T00003704001"/>
</dbReference>
<dbReference type="PaxDb" id="3708-A0A078JXU6"/>
<protein>
    <submittedName>
        <fullName evidence="1">BnaAnng33800D protein</fullName>
    </submittedName>
</protein>
<proteinExistence type="predicted"/>
<name>A0A078JXU6_BRANA</name>
<dbReference type="AlphaFoldDB" id="A0A078JXU6"/>
<organism evidence="1">
    <name type="scientific">Brassica napus</name>
    <name type="common">Rape</name>
    <dbReference type="NCBI Taxonomy" id="3708"/>
    <lineage>
        <taxon>Eukaryota</taxon>
        <taxon>Viridiplantae</taxon>
        <taxon>Streptophyta</taxon>
        <taxon>Embryophyta</taxon>
        <taxon>Tracheophyta</taxon>
        <taxon>Spermatophyta</taxon>
        <taxon>Magnoliopsida</taxon>
        <taxon>eudicotyledons</taxon>
        <taxon>Gunneridae</taxon>
        <taxon>Pentapetalae</taxon>
        <taxon>rosids</taxon>
        <taxon>malvids</taxon>
        <taxon>Brassicales</taxon>
        <taxon>Brassicaceae</taxon>
        <taxon>Brassiceae</taxon>
        <taxon>Brassica</taxon>
    </lineage>
</organism>
<accession>A0A078JXU6</accession>
<feature type="non-terminal residue" evidence="1">
    <location>
        <position position="1"/>
    </location>
</feature>
<reference evidence="1" key="2">
    <citation type="submission" date="2014-06" db="EMBL/GenBank/DDBJ databases">
        <authorList>
            <person name="Genoscope - CEA"/>
        </authorList>
    </citation>
    <scope>NUCLEOTIDE SEQUENCE</scope>
</reference>